<comment type="caution">
    <text evidence="2">The sequence shown here is derived from an EMBL/GenBank/DDBJ whole genome shotgun (WGS) entry which is preliminary data.</text>
</comment>
<dbReference type="Proteomes" id="UP001485043">
    <property type="component" value="Unassembled WGS sequence"/>
</dbReference>
<feature type="compositionally biased region" description="Low complexity" evidence="1">
    <location>
        <begin position="27"/>
        <end position="39"/>
    </location>
</feature>
<evidence type="ECO:0000313" key="3">
    <source>
        <dbReference type="Proteomes" id="UP001485043"/>
    </source>
</evidence>
<evidence type="ECO:0000256" key="1">
    <source>
        <dbReference type="SAM" id="MobiDB-lite"/>
    </source>
</evidence>
<keyword evidence="3" id="KW-1185">Reference proteome</keyword>
<dbReference type="EMBL" id="JALJOV010001634">
    <property type="protein sequence ID" value="KAK9845172.1"/>
    <property type="molecule type" value="Genomic_DNA"/>
</dbReference>
<accession>A0AAW1SGL2</accession>
<proteinExistence type="predicted"/>
<organism evidence="2 3">
    <name type="scientific">Apatococcus fuscideae</name>
    <dbReference type="NCBI Taxonomy" id="2026836"/>
    <lineage>
        <taxon>Eukaryota</taxon>
        <taxon>Viridiplantae</taxon>
        <taxon>Chlorophyta</taxon>
        <taxon>core chlorophytes</taxon>
        <taxon>Trebouxiophyceae</taxon>
        <taxon>Chlorellales</taxon>
        <taxon>Chlorellaceae</taxon>
        <taxon>Apatococcus</taxon>
    </lineage>
</organism>
<sequence length="686" mass="72409">MEDSFGKFDLGDLDLPYFGFEPDSPACDSPAAAASVPSVGDFRTSSAGSASELPSLPASVPCPGSQGSSPPGLPTTDVPQDEWASEAVPLGNTFGLQVKRWSDMASADLMAASGLHVSSCEPRPLQEHMRPRTSSLIRRQQEVLRTEAGLQRLNRKRPLEDPMASLIHIATGNKALGAWDGVDNACCPNVSRVSWSFPEQPAGVPIAPIAEAAPLVANSLALDSAVFDLGLSEDGPAKLSPPICQPAQLDTCPPAQQSAEAAAVSRCQFWARDFLGISSSGLDGIDPAGILAGDVGPLKEGPITECQSWAGDSLGTSLCGLEEMDPARSVGQAKEGPTTACQLWARDSLGINLSGLDHLDPLGSASPDRPPTACQLWARDSLDIRLSGLEHLDPLGSDSQAGEGPITACQLCARGSSGSRLSGLDRLEPLGGDSQIGDVPTAGFPVWGGDANGCTSGAHLWETGRHGTPSREEPLQGVELFDAIVPQSSVSHDCYTQPARQECNDPRYGRQQETSAAGFCLQPPQQANQGHATHLAPPQSFFEMANSRQCTQHGYQGPAFDPGNQLHVLDEEEGRLEQLQPAQQCPFSNFSHPHDVYEGLPSHGSVETPLMEPLVKPVPAGQKELRLAGLLHGLACPASGLTAASMPYDRLSALKEINSLRGLGHKHQTLYKTNLQALHPQSSNPQ</sequence>
<protein>
    <submittedName>
        <fullName evidence="2">Uncharacterized protein</fullName>
    </submittedName>
</protein>
<feature type="compositionally biased region" description="Low complexity" evidence="1">
    <location>
        <begin position="61"/>
        <end position="70"/>
    </location>
</feature>
<reference evidence="2 3" key="1">
    <citation type="journal article" date="2024" name="Nat. Commun.">
        <title>Phylogenomics reveals the evolutionary origins of lichenization in chlorophyte algae.</title>
        <authorList>
            <person name="Puginier C."/>
            <person name="Libourel C."/>
            <person name="Otte J."/>
            <person name="Skaloud P."/>
            <person name="Haon M."/>
            <person name="Grisel S."/>
            <person name="Petersen M."/>
            <person name="Berrin J.G."/>
            <person name="Delaux P.M."/>
            <person name="Dal Grande F."/>
            <person name="Keller J."/>
        </authorList>
    </citation>
    <scope>NUCLEOTIDE SEQUENCE [LARGE SCALE GENOMIC DNA]</scope>
    <source>
        <strain evidence="2 3">SAG 2523</strain>
    </source>
</reference>
<dbReference type="AlphaFoldDB" id="A0AAW1SGL2"/>
<name>A0AAW1SGL2_9CHLO</name>
<gene>
    <name evidence="2" type="ORF">WJX84_002165</name>
</gene>
<feature type="region of interest" description="Disordered" evidence="1">
    <location>
        <begin position="27"/>
        <end position="79"/>
    </location>
</feature>
<evidence type="ECO:0000313" key="2">
    <source>
        <dbReference type="EMBL" id="KAK9845172.1"/>
    </source>
</evidence>